<dbReference type="Proteomes" id="UP000199611">
    <property type="component" value="Unassembled WGS sequence"/>
</dbReference>
<dbReference type="PANTHER" id="PTHR12682:SF11">
    <property type="entry name" value="PROTEIN ARCHEASE"/>
    <property type="match status" value="1"/>
</dbReference>
<keyword evidence="2" id="KW-0819">tRNA processing</keyword>
<dbReference type="SUPFAM" id="SSF69819">
    <property type="entry name" value="MTH1598-like"/>
    <property type="match status" value="1"/>
</dbReference>
<evidence type="ECO:0000313" key="7">
    <source>
        <dbReference type="Proteomes" id="UP000199611"/>
    </source>
</evidence>
<evidence type="ECO:0000259" key="5">
    <source>
        <dbReference type="Pfam" id="PF01951"/>
    </source>
</evidence>
<evidence type="ECO:0000256" key="4">
    <source>
        <dbReference type="ARBA" id="ARBA00022837"/>
    </source>
</evidence>
<evidence type="ECO:0000256" key="1">
    <source>
        <dbReference type="ARBA" id="ARBA00007963"/>
    </source>
</evidence>
<comment type="similarity">
    <text evidence="1">Belongs to the archease family.</text>
</comment>
<keyword evidence="3" id="KW-0479">Metal-binding</keyword>
<dbReference type="InterPro" id="IPR036820">
    <property type="entry name" value="Archease_dom_sf"/>
</dbReference>
<keyword evidence="4" id="KW-0106">Calcium</keyword>
<proteinExistence type="inferred from homology"/>
<protein>
    <submittedName>
        <fullName evidence="6">SHS2 domain-containing protein</fullName>
    </submittedName>
</protein>
<dbReference type="STRING" id="39841.SAMN05660836_00589"/>
<feature type="domain" description="Archease" evidence="5">
    <location>
        <begin position="3"/>
        <end position="147"/>
    </location>
</feature>
<reference evidence="6 7" key="1">
    <citation type="submission" date="2016-10" db="EMBL/GenBank/DDBJ databases">
        <authorList>
            <person name="de Groot N.N."/>
        </authorList>
    </citation>
    <scope>NUCLEOTIDE SEQUENCE [LARGE SCALE GENOMIC DNA]</scope>
    <source>
        <strain evidence="6 7">DSM 9990</strain>
    </source>
</reference>
<dbReference type="AlphaFoldDB" id="A0A1I4RFC8"/>
<dbReference type="Gene3D" id="3.55.10.10">
    <property type="entry name" value="Archease domain"/>
    <property type="match status" value="1"/>
</dbReference>
<organism evidence="6 7">
    <name type="scientific">Thermodesulforhabdus norvegica</name>
    <dbReference type="NCBI Taxonomy" id="39841"/>
    <lineage>
        <taxon>Bacteria</taxon>
        <taxon>Pseudomonadati</taxon>
        <taxon>Thermodesulfobacteriota</taxon>
        <taxon>Syntrophobacteria</taxon>
        <taxon>Syntrophobacterales</taxon>
        <taxon>Thermodesulforhabdaceae</taxon>
        <taxon>Thermodesulforhabdus</taxon>
    </lineage>
</organism>
<evidence type="ECO:0000256" key="2">
    <source>
        <dbReference type="ARBA" id="ARBA00022694"/>
    </source>
</evidence>
<evidence type="ECO:0000256" key="3">
    <source>
        <dbReference type="ARBA" id="ARBA00022723"/>
    </source>
</evidence>
<dbReference type="PANTHER" id="PTHR12682">
    <property type="entry name" value="ARCHEASE"/>
    <property type="match status" value="1"/>
</dbReference>
<dbReference type="InterPro" id="IPR023572">
    <property type="entry name" value="Archease_dom"/>
</dbReference>
<sequence>MPYEYIEDWAPADQAFRAWGNAMEELFRSAVDALLGVMVSDPDLIYPEKKRNLSLREESPEFLLYQLLREIIYLKDSEHLLLRIGTDTRDLLIRQEKDGWFLDCNLLGQNLNAYRGEFLVDVKAVTLHRFSLMKTDRGWEATVVVDI</sequence>
<keyword evidence="7" id="KW-1185">Reference proteome</keyword>
<name>A0A1I4RFC8_9BACT</name>
<accession>A0A1I4RFC8</accession>
<dbReference type="RefSeq" id="WP_177193499.1">
    <property type="nucleotide sequence ID" value="NZ_FOUU01000001.1"/>
</dbReference>
<evidence type="ECO:0000313" key="6">
    <source>
        <dbReference type="EMBL" id="SFM50961.1"/>
    </source>
</evidence>
<dbReference type="EMBL" id="FOUU01000001">
    <property type="protein sequence ID" value="SFM50961.1"/>
    <property type="molecule type" value="Genomic_DNA"/>
</dbReference>
<gene>
    <name evidence="6" type="ORF">SAMN05660836_00589</name>
</gene>
<dbReference type="InterPro" id="IPR002804">
    <property type="entry name" value="Archease"/>
</dbReference>
<dbReference type="GO" id="GO:0046872">
    <property type="term" value="F:metal ion binding"/>
    <property type="evidence" value="ECO:0007669"/>
    <property type="project" value="UniProtKB-KW"/>
</dbReference>
<dbReference type="GO" id="GO:0008033">
    <property type="term" value="P:tRNA processing"/>
    <property type="evidence" value="ECO:0007669"/>
    <property type="project" value="UniProtKB-KW"/>
</dbReference>
<dbReference type="Pfam" id="PF01951">
    <property type="entry name" value="Archease"/>
    <property type="match status" value="1"/>
</dbReference>